<sequence>MFMKYKHYKMACSVHFFPQRHILFSNQETGKQSAVICLAMYLLYLPNWCLQYTKCFLHILTSNPE</sequence>
<dbReference type="AlphaFoldDB" id="A0A0E9T4W7"/>
<reference evidence="1" key="2">
    <citation type="journal article" date="2015" name="Fish Shellfish Immunol.">
        <title>Early steps in the European eel (Anguilla anguilla)-Vibrio vulnificus interaction in the gills: Role of the RtxA13 toxin.</title>
        <authorList>
            <person name="Callol A."/>
            <person name="Pajuelo D."/>
            <person name="Ebbesson L."/>
            <person name="Teles M."/>
            <person name="MacKenzie S."/>
            <person name="Amaro C."/>
        </authorList>
    </citation>
    <scope>NUCLEOTIDE SEQUENCE</scope>
</reference>
<accession>A0A0E9T4W7</accession>
<dbReference type="EMBL" id="GBXM01059856">
    <property type="protein sequence ID" value="JAH48721.1"/>
    <property type="molecule type" value="Transcribed_RNA"/>
</dbReference>
<proteinExistence type="predicted"/>
<evidence type="ECO:0000313" key="1">
    <source>
        <dbReference type="EMBL" id="JAH48721.1"/>
    </source>
</evidence>
<organism evidence="1">
    <name type="scientific">Anguilla anguilla</name>
    <name type="common">European freshwater eel</name>
    <name type="synonym">Muraena anguilla</name>
    <dbReference type="NCBI Taxonomy" id="7936"/>
    <lineage>
        <taxon>Eukaryota</taxon>
        <taxon>Metazoa</taxon>
        <taxon>Chordata</taxon>
        <taxon>Craniata</taxon>
        <taxon>Vertebrata</taxon>
        <taxon>Euteleostomi</taxon>
        <taxon>Actinopterygii</taxon>
        <taxon>Neopterygii</taxon>
        <taxon>Teleostei</taxon>
        <taxon>Anguilliformes</taxon>
        <taxon>Anguillidae</taxon>
        <taxon>Anguilla</taxon>
    </lineage>
</organism>
<reference evidence="1" key="1">
    <citation type="submission" date="2014-11" db="EMBL/GenBank/DDBJ databases">
        <authorList>
            <person name="Amaro Gonzalez C."/>
        </authorList>
    </citation>
    <scope>NUCLEOTIDE SEQUENCE</scope>
</reference>
<name>A0A0E9T4W7_ANGAN</name>
<protein>
    <submittedName>
        <fullName evidence="1">Uncharacterized protein</fullName>
    </submittedName>
</protein>